<name>A0A6B3SLU5_9BURK</name>
<dbReference type="Pfam" id="PF07743">
    <property type="entry name" value="HSCB_C"/>
    <property type="match status" value="1"/>
</dbReference>
<dbReference type="GO" id="GO:0044571">
    <property type="term" value="P:[2Fe-2S] cluster assembly"/>
    <property type="evidence" value="ECO:0007669"/>
    <property type="project" value="InterPro"/>
</dbReference>
<dbReference type="InterPro" id="IPR001623">
    <property type="entry name" value="DnaJ_domain"/>
</dbReference>
<evidence type="ECO:0000313" key="6">
    <source>
        <dbReference type="EMBL" id="NEX61771.1"/>
    </source>
</evidence>
<dbReference type="InterPro" id="IPR009073">
    <property type="entry name" value="HscB_oligo_C"/>
</dbReference>
<evidence type="ECO:0000259" key="5">
    <source>
        <dbReference type="PROSITE" id="PS50076"/>
    </source>
</evidence>
<dbReference type="GO" id="GO:0001671">
    <property type="term" value="F:ATPase activator activity"/>
    <property type="evidence" value="ECO:0007669"/>
    <property type="project" value="InterPro"/>
</dbReference>
<reference evidence="6 7" key="1">
    <citation type="submission" date="2020-02" db="EMBL/GenBank/DDBJ databases">
        <authorList>
            <person name="Kim M.K."/>
        </authorList>
    </citation>
    <scope>NUCLEOTIDE SEQUENCE [LARGE SCALE GENOMIC DNA]</scope>
    <source>
        <strain evidence="6 7">17J57-3</strain>
    </source>
</reference>
<dbReference type="SUPFAM" id="SSF47144">
    <property type="entry name" value="HSC20 (HSCB), C-terminal oligomerisation domain"/>
    <property type="match status" value="1"/>
</dbReference>
<dbReference type="Proteomes" id="UP000482155">
    <property type="component" value="Unassembled WGS sequence"/>
</dbReference>
<dbReference type="GO" id="GO:0006457">
    <property type="term" value="P:protein folding"/>
    <property type="evidence" value="ECO:0007669"/>
    <property type="project" value="UniProtKB-UniRule"/>
</dbReference>
<feature type="domain" description="J" evidence="5">
    <location>
        <begin position="3"/>
        <end position="75"/>
    </location>
</feature>
<comment type="caution">
    <text evidence="6">The sequence shown here is derived from an EMBL/GenBank/DDBJ whole genome shotgun (WGS) entry which is preliminary data.</text>
</comment>
<dbReference type="CDD" id="cd06257">
    <property type="entry name" value="DnaJ"/>
    <property type="match status" value="1"/>
</dbReference>
<dbReference type="SMART" id="SM00271">
    <property type="entry name" value="DnaJ"/>
    <property type="match status" value="1"/>
</dbReference>
<evidence type="ECO:0000256" key="4">
    <source>
        <dbReference type="HAMAP-Rule" id="MF_00682"/>
    </source>
</evidence>
<protein>
    <recommendedName>
        <fullName evidence="4">Co-chaperone protein HscB homolog</fullName>
    </recommendedName>
</protein>
<gene>
    <name evidence="4 6" type="primary">hscB</name>
    <name evidence="6" type="ORF">G3574_11835</name>
</gene>
<proteinExistence type="inferred from homology"/>
<dbReference type="Pfam" id="PF00226">
    <property type="entry name" value="DnaJ"/>
    <property type="match status" value="1"/>
</dbReference>
<dbReference type="AlphaFoldDB" id="A0A6B3SLU5"/>
<dbReference type="EMBL" id="JAAIVB010000037">
    <property type="protein sequence ID" value="NEX61771.1"/>
    <property type="molecule type" value="Genomic_DNA"/>
</dbReference>
<dbReference type="GO" id="GO:0051087">
    <property type="term" value="F:protein-folding chaperone binding"/>
    <property type="evidence" value="ECO:0007669"/>
    <property type="project" value="InterPro"/>
</dbReference>
<comment type="function">
    <text evidence="3 4">Co-chaperone involved in the maturation of iron-sulfur cluster-containing proteins. Seems to help targeting proteins to be folded toward HscA.</text>
</comment>
<dbReference type="GO" id="GO:0051259">
    <property type="term" value="P:protein complex oligomerization"/>
    <property type="evidence" value="ECO:0007669"/>
    <property type="project" value="InterPro"/>
</dbReference>
<evidence type="ECO:0000256" key="1">
    <source>
        <dbReference type="ARBA" id="ARBA00010476"/>
    </source>
</evidence>
<organism evidence="6 7">
    <name type="scientific">Noviherbaspirillum galbum</name>
    <dbReference type="NCBI Taxonomy" id="2709383"/>
    <lineage>
        <taxon>Bacteria</taxon>
        <taxon>Pseudomonadati</taxon>
        <taxon>Pseudomonadota</taxon>
        <taxon>Betaproteobacteria</taxon>
        <taxon>Burkholderiales</taxon>
        <taxon>Oxalobacteraceae</taxon>
        <taxon>Noviherbaspirillum</taxon>
    </lineage>
</organism>
<dbReference type="SUPFAM" id="SSF46565">
    <property type="entry name" value="Chaperone J-domain"/>
    <property type="match status" value="1"/>
</dbReference>
<evidence type="ECO:0000256" key="3">
    <source>
        <dbReference type="ARBA" id="ARBA00025596"/>
    </source>
</evidence>
<dbReference type="RefSeq" id="WP_163963289.1">
    <property type="nucleotide sequence ID" value="NZ_JAAIVB010000037.1"/>
</dbReference>
<dbReference type="InterPro" id="IPR036869">
    <property type="entry name" value="J_dom_sf"/>
</dbReference>
<dbReference type="InterPro" id="IPR036386">
    <property type="entry name" value="HscB_C_sf"/>
</dbReference>
<dbReference type="Gene3D" id="1.10.287.110">
    <property type="entry name" value="DnaJ domain"/>
    <property type="match status" value="1"/>
</dbReference>
<dbReference type="PANTHER" id="PTHR14021:SF15">
    <property type="entry name" value="IRON-SULFUR CLUSTER CO-CHAPERONE PROTEIN HSCB"/>
    <property type="match status" value="1"/>
</dbReference>
<sequence length="171" mass="19663">MENHFDLFHLPQQFAIDAGQLDKAYREVQGRVHPDRFANATDAEKRVAMQWATRANEAYQTLKNPYKRARYLCELNGVDLQIESNTAMPGDFLMQQLEWRESLADAKAIKDVTALEVLQEDVETARKQEVERIGRLLDAKQFNDAGAGVRKLMFLEKFSIEISHHIDQLDG</sequence>
<dbReference type="InterPro" id="IPR004640">
    <property type="entry name" value="HscB"/>
</dbReference>
<dbReference type="PANTHER" id="PTHR14021">
    <property type="entry name" value="IRON-SULFUR CLUSTER CO-CHAPERONE PROTEIN HSCB"/>
    <property type="match status" value="1"/>
</dbReference>
<dbReference type="NCBIfam" id="TIGR00714">
    <property type="entry name" value="hscB"/>
    <property type="match status" value="1"/>
</dbReference>
<dbReference type="Gene3D" id="1.20.1280.20">
    <property type="entry name" value="HscB, C-terminal domain"/>
    <property type="match status" value="1"/>
</dbReference>
<dbReference type="NCBIfam" id="NF002935">
    <property type="entry name" value="PRK03578.1"/>
    <property type="match status" value="1"/>
</dbReference>
<keyword evidence="7" id="KW-1185">Reference proteome</keyword>
<keyword evidence="2 4" id="KW-0143">Chaperone</keyword>
<evidence type="ECO:0000313" key="7">
    <source>
        <dbReference type="Proteomes" id="UP000482155"/>
    </source>
</evidence>
<dbReference type="HAMAP" id="MF_00682">
    <property type="entry name" value="HscB"/>
    <property type="match status" value="1"/>
</dbReference>
<comment type="similarity">
    <text evidence="1 4">Belongs to the HscB family.</text>
</comment>
<evidence type="ECO:0000256" key="2">
    <source>
        <dbReference type="ARBA" id="ARBA00023186"/>
    </source>
</evidence>
<comment type="subunit">
    <text evidence="4">Interacts with HscA and stimulates its ATPase activity.</text>
</comment>
<dbReference type="PROSITE" id="PS50076">
    <property type="entry name" value="DNAJ_2"/>
    <property type="match status" value="1"/>
</dbReference>
<dbReference type="GO" id="GO:1990230">
    <property type="term" value="C:iron-sulfur cluster transfer complex"/>
    <property type="evidence" value="ECO:0007669"/>
    <property type="project" value="TreeGrafter"/>
</dbReference>
<accession>A0A6B3SLU5</accession>